<evidence type="ECO:0000256" key="7">
    <source>
        <dbReference type="SAM" id="Coils"/>
    </source>
</evidence>
<feature type="signal peptide" evidence="9">
    <location>
        <begin position="1"/>
        <end position="24"/>
    </location>
</feature>
<evidence type="ECO:0000256" key="1">
    <source>
        <dbReference type="ARBA" id="ARBA00001947"/>
    </source>
</evidence>
<evidence type="ECO:0000256" key="4">
    <source>
        <dbReference type="ARBA" id="ARBA00022801"/>
    </source>
</evidence>
<accession>A0A5C6U4B6</accession>
<evidence type="ECO:0000256" key="6">
    <source>
        <dbReference type="ARBA" id="ARBA00023049"/>
    </source>
</evidence>
<dbReference type="AlphaFoldDB" id="A0A5C6U4B6"/>
<feature type="region of interest" description="Disordered" evidence="8">
    <location>
        <begin position="267"/>
        <end position="291"/>
    </location>
</feature>
<dbReference type="GO" id="GO:0004222">
    <property type="term" value="F:metalloendopeptidase activity"/>
    <property type="evidence" value="ECO:0007669"/>
    <property type="project" value="TreeGrafter"/>
</dbReference>
<dbReference type="PANTHER" id="PTHR21666:SF288">
    <property type="entry name" value="CELL DIVISION PROTEIN YTFB"/>
    <property type="match status" value="1"/>
</dbReference>
<dbReference type="Pfam" id="PF01551">
    <property type="entry name" value="Peptidase_M23"/>
    <property type="match status" value="1"/>
</dbReference>
<evidence type="ECO:0000256" key="2">
    <source>
        <dbReference type="ARBA" id="ARBA00022670"/>
    </source>
</evidence>
<evidence type="ECO:0000256" key="3">
    <source>
        <dbReference type="ARBA" id="ARBA00022723"/>
    </source>
</evidence>
<feature type="chain" id="PRO_5022873945" evidence="9">
    <location>
        <begin position="25"/>
        <end position="412"/>
    </location>
</feature>
<comment type="caution">
    <text evidence="11">The sequence shown here is derived from an EMBL/GenBank/DDBJ whole genome shotgun (WGS) entry which is preliminary data.</text>
</comment>
<dbReference type="CDD" id="cd12797">
    <property type="entry name" value="M23_peptidase"/>
    <property type="match status" value="1"/>
</dbReference>
<protein>
    <submittedName>
        <fullName evidence="11">Peptidoglycan DD-metalloendopeptidase family protein</fullName>
    </submittedName>
</protein>
<keyword evidence="9" id="KW-0732">Signal</keyword>
<evidence type="ECO:0000256" key="5">
    <source>
        <dbReference type="ARBA" id="ARBA00022833"/>
    </source>
</evidence>
<dbReference type="GO" id="GO:0046872">
    <property type="term" value="F:metal ion binding"/>
    <property type="evidence" value="ECO:0007669"/>
    <property type="project" value="UniProtKB-KW"/>
</dbReference>
<dbReference type="Gene3D" id="2.70.70.10">
    <property type="entry name" value="Glucose Permease (Domain IIA)"/>
    <property type="match status" value="1"/>
</dbReference>
<keyword evidence="4" id="KW-0378">Hydrolase</keyword>
<proteinExistence type="predicted"/>
<dbReference type="SUPFAM" id="SSF51261">
    <property type="entry name" value="Duplicated hybrid motif"/>
    <property type="match status" value="1"/>
</dbReference>
<dbReference type="PANTHER" id="PTHR21666">
    <property type="entry name" value="PEPTIDASE-RELATED"/>
    <property type="match status" value="1"/>
</dbReference>
<dbReference type="OrthoDB" id="9809144at2"/>
<dbReference type="GO" id="GO:0006508">
    <property type="term" value="P:proteolysis"/>
    <property type="evidence" value="ECO:0007669"/>
    <property type="project" value="UniProtKB-KW"/>
</dbReference>
<dbReference type="Proteomes" id="UP000321129">
    <property type="component" value="Unassembled WGS sequence"/>
</dbReference>
<keyword evidence="2" id="KW-0645">Protease</keyword>
<gene>
    <name evidence="11" type="ORF">FSZ31_12250</name>
</gene>
<comment type="cofactor">
    <cofactor evidence="1">
        <name>Zn(2+)</name>
        <dbReference type="ChEBI" id="CHEBI:29105"/>
    </cofactor>
</comment>
<reference evidence="11 12" key="1">
    <citation type="submission" date="2019-08" db="EMBL/GenBank/DDBJ databases">
        <title>Sphingorhabdus soil sp. nov., isolated from arctic soil.</title>
        <authorList>
            <person name="Liu Y."/>
        </authorList>
    </citation>
    <scope>NUCLEOTIDE SEQUENCE [LARGE SCALE GENOMIC DNA]</scope>
    <source>
        <strain evidence="11 12">D-2Q-5-6</strain>
    </source>
</reference>
<organism evidence="11 12">
    <name type="scientific">Flavisphingopyxis soli</name>
    <dbReference type="NCBI Taxonomy" id="2601267"/>
    <lineage>
        <taxon>Bacteria</taxon>
        <taxon>Pseudomonadati</taxon>
        <taxon>Pseudomonadota</taxon>
        <taxon>Alphaproteobacteria</taxon>
        <taxon>Sphingomonadales</taxon>
        <taxon>Sphingopyxidaceae</taxon>
        <taxon>Flavisphingopyxis</taxon>
    </lineage>
</organism>
<keyword evidence="12" id="KW-1185">Reference proteome</keyword>
<keyword evidence="6" id="KW-0482">Metalloprotease</keyword>
<dbReference type="EMBL" id="VOPY01000004">
    <property type="protein sequence ID" value="TXC67744.1"/>
    <property type="molecule type" value="Genomic_DNA"/>
</dbReference>
<dbReference type="InterPro" id="IPR016047">
    <property type="entry name" value="M23ase_b-sheet_dom"/>
</dbReference>
<dbReference type="InterPro" id="IPR050570">
    <property type="entry name" value="Cell_wall_metabolism_enzyme"/>
</dbReference>
<keyword evidence="5" id="KW-0862">Zinc</keyword>
<name>A0A5C6U4B6_9SPHN</name>
<feature type="coiled-coil region" evidence="7">
    <location>
        <begin position="41"/>
        <end position="96"/>
    </location>
</feature>
<dbReference type="InterPro" id="IPR011055">
    <property type="entry name" value="Dup_hybrid_motif"/>
</dbReference>
<feature type="domain" description="M23ase beta-sheet core" evidence="10">
    <location>
        <begin position="318"/>
        <end position="406"/>
    </location>
</feature>
<evidence type="ECO:0000256" key="8">
    <source>
        <dbReference type="SAM" id="MobiDB-lite"/>
    </source>
</evidence>
<sequence>MARRGSWIAIVAMAALALAVPAMSYAPTPAKPVTASPDPVLAAERTALARARSQALEAKRRSSVLEQRAAAASTAADRARTQAAAIAARIQAAEADIGAGEAELSLIRRRLGLQQARLAERQLPVIRLTAALQSLARKPAVALLAQPGSMTDMVHIRSVLKAVLPEIERRTADLRRELERMRALDREAKRAVASLQAGRERLTQQRTQLSRLEAERRLTSRRLSRGAGIESDRAIALGEDARDITQLLGSLEDAADRRAVLAELPGPIARPRDPTQPVAVRTPPPAVARSTGRPAYRLPVVGDIVIGLGEPTPSGVRSRGLTIEAQPGAQAVAPADGRIAFAGPYRGYGSILIIEHDGGWTSLITNLVGVSVAVGDRVRQGDPVGRAGPGSPRITVELRRAGKPIDIVALLG</sequence>
<evidence type="ECO:0000259" key="10">
    <source>
        <dbReference type="Pfam" id="PF01551"/>
    </source>
</evidence>
<keyword evidence="7" id="KW-0175">Coiled coil</keyword>
<feature type="coiled-coil region" evidence="7">
    <location>
        <begin position="164"/>
        <end position="222"/>
    </location>
</feature>
<evidence type="ECO:0000256" key="9">
    <source>
        <dbReference type="SAM" id="SignalP"/>
    </source>
</evidence>
<evidence type="ECO:0000313" key="12">
    <source>
        <dbReference type="Proteomes" id="UP000321129"/>
    </source>
</evidence>
<evidence type="ECO:0000313" key="11">
    <source>
        <dbReference type="EMBL" id="TXC67744.1"/>
    </source>
</evidence>
<keyword evidence="3" id="KW-0479">Metal-binding</keyword>